<name>A0A8F1SZJ3_9VIRU</name>
<gene>
    <name evidence="2" type="primary">cap</name>
</gene>
<accession>A0A8F1SZJ3</accession>
<evidence type="ECO:0000256" key="1">
    <source>
        <dbReference type="SAM" id="MobiDB-lite"/>
    </source>
</evidence>
<evidence type="ECO:0000313" key="2">
    <source>
        <dbReference type="EMBL" id="QWQ66161.1"/>
    </source>
</evidence>
<organism evidence="2">
    <name type="scientific">Genomoviridae sp</name>
    <dbReference type="NCBI Taxonomy" id="2202565"/>
    <lineage>
        <taxon>Viruses</taxon>
        <taxon>Monodnaviria</taxon>
        <taxon>Shotokuvirae</taxon>
        <taxon>Cressdnaviricota</taxon>
        <taxon>Repensiviricetes</taxon>
        <taxon>Geplafuvirales</taxon>
        <taxon>Genomoviridae</taxon>
    </lineage>
</organism>
<feature type="compositionally biased region" description="Basic residues" evidence="1">
    <location>
        <begin position="32"/>
        <end position="44"/>
    </location>
</feature>
<feature type="compositionally biased region" description="Basic residues" evidence="1">
    <location>
        <begin position="1"/>
        <end position="24"/>
    </location>
</feature>
<dbReference type="EMBL" id="MW828677">
    <property type="protein sequence ID" value="QWQ66161.1"/>
    <property type="molecule type" value="Genomic_DNA"/>
</dbReference>
<protein>
    <submittedName>
        <fullName evidence="2">Capsid protein</fullName>
    </submittedName>
</protein>
<sequence>MAYSRYRRKPRRSYRKSGYKRRSSARPSRYTGRTRRYTRKRPMSKRSVLNTTSRKKRNGMLSWSNTTATGASRAIAQGPAFVGNTGAFFIFCPTAMQLDGASTIANQASRTATTCYMKGFAENIRIQTSSGIPWFHRRVCFTLRGPNPFNVVQPGDTPGNTYPYLDTSNGIERLWLNVQINGTPASQSAMWNILFKGTVQKDWDDLIFAPIDTARVSLKFDKTWTLQSGNNNGVVRDRKLYHPMGPNIVYDDDESGDTEVTSHFSVTVRTEWETIT</sequence>
<proteinExistence type="predicted"/>
<reference evidence="2" key="1">
    <citation type="journal article" date="2021" name="Viruses">
        <title>Circular Rep-Encoding Single-Stranded DNA Sequences in Milk from Water Buffaloes (Bubalus arnee f. bubalis).</title>
        <authorList>
            <person name="Koenig M.-T."/>
            <person name="Fux R."/>
            <person name="Link E."/>
            <person name="Sutter G."/>
            <person name="Maertlbauer E."/>
            <person name="Didier A."/>
        </authorList>
    </citation>
    <scope>NUCLEOTIDE SEQUENCE</scope>
    <source>
        <strain evidence="2">11BAMI.2199</strain>
    </source>
</reference>
<feature type="region of interest" description="Disordered" evidence="1">
    <location>
        <begin position="1"/>
        <end position="64"/>
    </location>
</feature>